<evidence type="ECO:0008006" key="3">
    <source>
        <dbReference type="Google" id="ProtNLM"/>
    </source>
</evidence>
<organism evidence="1 2">
    <name type="scientific">Nitrospira defluvii</name>
    <dbReference type="NCBI Taxonomy" id="330214"/>
    <lineage>
        <taxon>Bacteria</taxon>
        <taxon>Pseudomonadati</taxon>
        <taxon>Nitrospirota</taxon>
        <taxon>Nitrospiria</taxon>
        <taxon>Nitrospirales</taxon>
        <taxon>Nitrospiraceae</taxon>
        <taxon>Nitrospira</taxon>
    </lineage>
</organism>
<keyword evidence="2" id="KW-1185">Reference proteome</keyword>
<sequence>MENQHMNALPILQKYFRSTREHDLISEKLIHRHFQKYKDFILWKYNFHLRDTEGQQAN</sequence>
<evidence type="ECO:0000313" key="2">
    <source>
        <dbReference type="Proteomes" id="UP000675880"/>
    </source>
</evidence>
<gene>
    <name evidence="1" type="ORF">NSPZN2_130076</name>
</gene>
<dbReference type="Proteomes" id="UP000675880">
    <property type="component" value="Unassembled WGS sequence"/>
</dbReference>
<evidence type="ECO:0000313" key="1">
    <source>
        <dbReference type="EMBL" id="CAE6740699.1"/>
    </source>
</evidence>
<accession>A0ABM8R9X1</accession>
<dbReference type="RefSeq" id="WP_213042014.1">
    <property type="nucleotide sequence ID" value="NZ_CAJNBJ010000005.1"/>
</dbReference>
<reference evidence="1 2" key="1">
    <citation type="submission" date="2021-02" db="EMBL/GenBank/DDBJ databases">
        <authorList>
            <person name="Han P."/>
        </authorList>
    </citation>
    <scope>NUCLEOTIDE SEQUENCE [LARGE SCALE GENOMIC DNA]</scope>
    <source>
        <strain evidence="1">Candidatus Nitrospira sp. ZN2</strain>
    </source>
</reference>
<dbReference type="EMBL" id="CAJNBJ010000005">
    <property type="protein sequence ID" value="CAE6740699.1"/>
    <property type="molecule type" value="Genomic_DNA"/>
</dbReference>
<comment type="caution">
    <text evidence="1">The sequence shown here is derived from an EMBL/GenBank/DDBJ whole genome shotgun (WGS) entry which is preliminary data.</text>
</comment>
<name>A0ABM8R9X1_9BACT</name>
<proteinExistence type="predicted"/>
<protein>
    <recommendedName>
        <fullName evidence="3">Transposase</fullName>
    </recommendedName>
</protein>